<accession>A0AB34FJJ6</accession>
<evidence type="ECO:0000313" key="2">
    <source>
        <dbReference type="Proteomes" id="UP001163105"/>
    </source>
</evidence>
<dbReference type="AlphaFoldDB" id="A0AB34FJJ6"/>
<sequence length="112" mass="12703">MFCRDNLHTFLAHEGFTQCFWDGTAQATYSFSMARNYTFFFCGSESLTVPAIPGGNTADTEMQDLLINQCRYYFLKAWIECPYVDATGRERPGIGGNWTVGCVDYDLKIEGH</sequence>
<dbReference type="Proteomes" id="UP001163105">
    <property type="component" value="Unassembled WGS sequence"/>
</dbReference>
<organism evidence="1 2">
    <name type="scientific">Purpureocillium lavendulum</name>
    <dbReference type="NCBI Taxonomy" id="1247861"/>
    <lineage>
        <taxon>Eukaryota</taxon>
        <taxon>Fungi</taxon>
        <taxon>Dikarya</taxon>
        <taxon>Ascomycota</taxon>
        <taxon>Pezizomycotina</taxon>
        <taxon>Sordariomycetes</taxon>
        <taxon>Hypocreomycetidae</taxon>
        <taxon>Hypocreales</taxon>
        <taxon>Ophiocordycipitaceae</taxon>
        <taxon>Purpureocillium</taxon>
    </lineage>
</organism>
<dbReference type="EMBL" id="JAQHRD010000007">
    <property type="protein sequence ID" value="KAJ6439115.1"/>
    <property type="molecule type" value="Genomic_DNA"/>
</dbReference>
<comment type="caution">
    <text evidence="1">The sequence shown here is derived from an EMBL/GenBank/DDBJ whole genome shotgun (WGS) entry which is preliminary data.</text>
</comment>
<name>A0AB34FJJ6_9HYPO</name>
<reference evidence="1" key="1">
    <citation type="submission" date="2023-01" db="EMBL/GenBank/DDBJ databases">
        <title>The growth and conidiation of Purpureocillium lavendulum are regulated by nitrogen source and histone H3K14 acetylation.</title>
        <authorList>
            <person name="Tang P."/>
            <person name="Han J."/>
            <person name="Zhang C."/>
            <person name="Tang P."/>
            <person name="Qi F."/>
            <person name="Zhang K."/>
            <person name="Liang L."/>
        </authorList>
    </citation>
    <scope>NUCLEOTIDE SEQUENCE</scope>
    <source>
        <strain evidence="1">YMF1.00683</strain>
    </source>
</reference>
<evidence type="ECO:0000313" key="1">
    <source>
        <dbReference type="EMBL" id="KAJ6439115.1"/>
    </source>
</evidence>
<keyword evidence="2" id="KW-1185">Reference proteome</keyword>
<gene>
    <name evidence="1" type="ORF">O9K51_08523</name>
</gene>
<proteinExistence type="predicted"/>
<protein>
    <submittedName>
        <fullName evidence="1">GTPase activating protein</fullName>
    </submittedName>
</protein>